<comment type="caution">
    <text evidence="11">The sequence shown here is derived from an EMBL/GenBank/DDBJ whole genome shotgun (WGS) entry which is preliminary data.</text>
</comment>
<dbReference type="Pfam" id="PF08275">
    <property type="entry name" value="DNAG_N"/>
    <property type="match status" value="1"/>
</dbReference>
<dbReference type="GO" id="GO:0000428">
    <property type="term" value="C:DNA-directed RNA polymerase complex"/>
    <property type="evidence" value="ECO:0007669"/>
    <property type="project" value="UniProtKB-KW"/>
</dbReference>
<dbReference type="Gene3D" id="3.90.580.10">
    <property type="entry name" value="Zinc finger, CHC2-type domain"/>
    <property type="match status" value="1"/>
</dbReference>
<keyword evidence="5" id="KW-0235">DNA replication</keyword>
<dbReference type="SUPFAM" id="SSF56731">
    <property type="entry name" value="DNA primase core"/>
    <property type="match status" value="1"/>
</dbReference>
<organism evidence="11 12">
    <name type="scientific">Thomasclavelia spiroformis</name>
    <dbReference type="NCBI Taxonomy" id="29348"/>
    <lineage>
        <taxon>Bacteria</taxon>
        <taxon>Bacillati</taxon>
        <taxon>Bacillota</taxon>
        <taxon>Erysipelotrichia</taxon>
        <taxon>Erysipelotrichales</taxon>
        <taxon>Coprobacillaceae</taxon>
        <taxon>Thomasclavelia</taxon>
    </lineage>
</organism>
<evidence type="ECO:0000313" key="12">
    <source>
        <dbReference type="Proteomes" id="UP000196258"/>
    </source>
</evidence>
<dbReference type="GO" id="GO:0008270">
    <property type="term" value="F:zinc ion binding"/>
    <property type="evidence" value="ECO:0007669"/>
    <property type="project" value="UniProtKB-KW"/>
</dbReference>
<dbReference type="GO" id="GO:0003677">
    <property type="term" value="F:DNA binding"/>
    <property type="evidence" value="ECO:0007669"/>
    <property type="project" value="InterPro"/>
</dbReference>
<name>A0A1Y4QEN4_9FIRM</name>
<evidence type="ECO:0000256" key="1">
    <source>
        <dbReference type="ARBA" id="ARBA00022478"/>
    </source>
</evidence>
<dbReference type="GO" id="GO:1990077">
    <property type="term" value="C:primosome complex"/>
    <property type="evidence" value="ECO:0007669"/>
    <property type="project" value="UniProtKB-KW"/>
</dbReference>
<accession>A0A1Y4QEN4</accession>
<dbReference type="InterPro" id="IPR036977">
    <property type="entry name" value="DNA_primase_Znf_CHC2"/>
</dbReference>
<dbReference type="SMART" id="SM00493">
    <property type="entry name" value="TOPRIM"/>
    <property type="match status" value="1"/>
</dbReference>
<dbReference type="Gene3D" id="3.90.980.10">
    <property type="entry name" value="DNA primase, catalytic core, N-terminal domain"/>
    <property type="match status" value="1"/>
</dbReference>
<keyword evidence="2" id="KW-0639">Primosome</keyword>
<dbReference type="InterPro" id="IPR013264">
    <property type="entry name" value="DNAG_N"/>
</dbReference>
<evidence type="ECO:0000256" key="7">
    <source>
        <dbReference type="ARBA" id="ARBA00022771"/>
    </source>
</evidence>
<dbReference type="InterPro" id="IPR037068">
    <property type="entry name" value="DNA_primase_core_N_sf"/>
</dbReference>
<dbReference type="GO" id="GO:0003899">
    <property type="term" value="F:DNA-directed RNA polymerase activity"/>
    <property type="evidence" value="ECO:0007669"/>
    <property type="project" value="InterPro"/>
</dbReference>
<reference evidence="12" key="1">
    <citation type="submission" date="2017-04" db="EMBL/GenBank/DDBJ databases">
        <title>Function of individual gut microbiota members based on whole genome sequencing of pure cultures obtained from chicken caecum.</title>
        <authorList>
            <person name="Medvecky M."/>
            <person name="Cejkova D."/>
            <person name="Polansky O."/>
            <person name="Karasova D."/>
            <person name="Kubasova T."/>
            <person name="Cizek A."/>
            <person name="Rychlik I."/>
        </authorList>
    </citation>
    <scope>NUCLEOTIDE SEQUENCE [LARGE SCALE GENOMIC DNA]</scope>
    <source>
        <strain evidence="12">An149</strain>
    </source>
</reference>
<dbReference type="GO" id="GO:0006269">
    <property type="term" value="P:DNA replication, synthesis of primer"/>
    <property type="evidence" value="ECO:0007669"/>
    <property type="project" value="UniProtKB-KW"/>
</dbReference>
<dbReference type="Proteomes" id="UP000196258">
    <property type="component" value="Unassembled WGS sequence"/>
</dbReference>
<evidence type="ECO:0000256" key="4">
    <source>
        <dbReference type="ARBA" id="ARBA00022695"/>
    </source>
</evidence>
<feature type="domain" description="Toprim" evidence="10">
    <location>
        <begin position="269"/>
        <end position="353"/>
    </location>
</feature>
<keyword evidence="6" id="KW-0479">Metal-binding</keyword>
<dbReference type="PROSITE" id="PS50880">
    <property type="entry name" value="TOPRIM"/>
    <property type="match status" value="1"/>
</dbReference>
<dbReference type="InterPro" id="IPR034151">
    <property type="entry name" value="TOPRIM_DnaG_bac"/>
</dbReference>
<keyword evidence="3" id="KW-0808">Transferase</keyword>
<evidence type="ECO:0000259" key="10">
    <source>
        <dbReference type="PROSITE" id="PS50880"/>
    </source>
</evidence>
<dbReference type="Pfam" id="PF13662">
    <property type="entry name" value="Toprim_4"/>
    <property type="match status" value="1"/>
</dbReference>
<dbReference type="InterPro" id="IPR002694">
    <property type="entry name" value="Znf_CHC2"/>
</dbReference>
<keyword evidence="9" id="KW-0804">Transcription</keyword>
<dbReference type="InterPro" id="IPR006171">
    <property type="entry name" value="TOPRIM_dom"/>
</dbReference>
<proteinExistence type="predicted"/>
<keyword evidence="8" id="KW-0862">Zinc</keyword>
<dbReference type="RefSeq" id="WP_087258345.1">
    <property type="nucleotide sequence ID" value="NZ_NFKY01000052.1"/>
</dbReference>
<dbReference type="CDD" id="cd03364">
    <property type="entry name" value="TOPRIM_DnaG_primases"/>
    <property type="match status" value="1"/>
</dbReference>
<keyword evidence="4" id="KW-0548">Nucleotidyltransferase</keyword>
<dbReference type="GO" id="GO:0005737">
    <property type="term" value="C:cytoplasm"/>
    <property type="evidence" value="ECO:0007669"/>
    <property type="project" value="TreeGrafter"/>
</dbReference>
<keyword evidence="1" id="KW-0240">DNA-directed RNA polymerase</keyword>
<dbReference type="EMBL" id="NFLB01000019">
    <property type="protein sequence ID" value="OUQ03491.1"/>
    <property type="molecule type" value="Genomic_DNA"/>
</dbReference>
<dbReference type="AlphaFoldDB" id="A0A1Y4QEN4"/>
<evidence type="ECO:0000256" key="5">
    <source>
        <dbReference type="ARBA" id="ARBA00022705"/>
    </source>
</evidence>
<evidence type="ECO:0000256" key="2">
    <source>
        <dbReference type="ARBA" id="ARBA00022515"/>
    </source>
</evidence>
<dbReference type="InterPro" id="IPR050219">
    <property type="entry name" value="DnaG_primase"/>
</dbReference>
<evidence type="ECO:0000256" key="8">
    <source>
        <dbReference type="ARBA" id="ARBA00022833"/>
    </source>
</evidence>
<evidence type="ECO:0000256" key="9">
    <source>
        <dbReference type="ARBA" id="ARBA00023163"/>
    </source>
</evidence>
<dbReference type="Pfam" id="PF01807">
    <property type="entry name" value="Zn_ribbon_DnaG"/>
    <property type="match status" value="1"/>
</dbReference>
<dbReference type="PANTHER" id="PTHR30313">
    <property type="entry name" value="DNA PRIMASE"/>
    <property type="match status" value="1"/>
</dbReference>
<dbReference type="SUPFAM" id="SSF57783">
    <property type="entry name" value="Zinc beta-ribbon"/>
    <property type="match status" value="1"/>
</dbReference>
<evidence type="ECO:0000256" key="3">
    <source>
        <dbReference type="ARBA" id="ARBA00022679"/>
    </source>
</evidence>
<dbReference type="Gene3D" id="3.40.1360.10">
    <property type="match status" value="1"/>
</dbReference>
<dbReference type="PANTHER" id="PTHR30313:SF2">
    <property type="entry name" value="DNA PRIMASE"/>
    <property type="match status" value="1"/>
</dbReference>
<evidence type="ECO:0000313" key="11">
    <source>
        <dbReference type="EMBL" id="OUQ03491.1"/>
    </source>
</evidence>
<gene>
    <name evidence="11" type="ORF">B5E91_12645</name>
</gene>
<keyword evidence="7" id="KW-0863">Zinc-finger</keyword>
<evidence type="ECO:0000256" key="6">
    <source>
        <dbReference type="ARBA" id="ARBA00022723"/>
    </source>
</evidence>
<sequence>MDKFEDIVTLEREICEKLKIQDIAEKLLGKPASKKSKNVKWNITYKTFYKLEKTPSFKISERYQIFHCFSTGHTGNVVTLYKDVNNLATTKQACEEMIKKYQLKISYKKENEKFTDVEKDLINFFEWVAKVAHYNLGSLNYNNAYEYLKNRDIDQESIDTFNLGYIQNQEDIDKILKSQCKNLSKEQLQELHIFDEFGNFKLLKRIIIPIYDKNGNVISMTGRDILSNSDLRYKELSINDDYKDDYHNFAPKKHLYNLNRAKHFVNVDNELIIVEGYLDVIRLNSIGVRNVVAALTTSLTPEQKKILKDIKPLKLTILFDGDDSGVTKQNELLYDLSMKKSNGNYQFLYQHTYFINNDLYLENQDDPDTYFKGKTLDDWLKFIEDRLDFRIYYTQDYIKKYETDPSILVDELNTNIGDFVNIYCPNYTDKIEEIVNKEKPGDFENFTRLFQYNDNIQSLYLMNKLNAEQFYCVNLLNDSKKFVSIFRGYNHFMNKVYDNLLNLPDVVIKYYQSINNRKLYGDKSTKIVIDVFNKNEIKLYTFELDYLNGYLYMFKRFTENDNLNKRNENNFFDAKIFTNIEKEEIQNDILNYIKKEIIEGDINDSKDEGEEKIND</sequence>
<dbReference type="SMART" id="SM00400">
    <property type="entry name" value="ZnF_CHCC"/>
    <property type="match status" value="1"/>
</dbReference>
<protein>
    <recommendedName>
        <fullName evidence="10">Toprim domain-containing protein</fullName>
    </recommendedName>
</protein>